<evidence type="ECO:0000313" key="2">
    <source>
        <dbReference type="EMBL" id="MDC3986527.1"/>
    </source>
</evidence>
<evidence type="ECO:0008006" key="4">
    <source>
        <dbReference type="Google" id="ProtNLM"/>
    </source>
</evidence>
<comment type="caution">
    <text evidence="2">The sequence shown here is derived from an EMBL/GenBank/DDBJ whole genome shotgun (WGS) entry which is preliminary data.</text>
</comment>
<protein>
    <recommendedName>
        <fullName evidence="4">PepSY domain-containing protein</fullName>
    </recommendedName>
</protein>
<dbReference type="Proteomes" id="UP001151081">
    <property type="component" value="Unassembled WGS sequence"/>
</dbReference>
<name>A0A9X4AXU6_9BACT</name>
<evidence type="ECO:0000313" key="3">
    <source>
        <dbReference type="Proteomes" id="UP001151081"/>
    </source>
</evidence>
<organism evidence="2 3">
    <name type="scientific">Polyangium jinanense</name>
    <dbReference type="NCBI Taxonomy" id="2829994"/>
    <lineage>
        <taxon>Bacteria</taxon>
        <taxon>Pseudomonadati</taxon>
        <taxon>Myxococcota</taxon>
        <taxon>Polyangia</taxon>
        <taxon>Polyangiales</taxon>
        <taxon>Polyangiaceae</taxon>
        <taxon>Polyangium</taxon>
    </lineage>
</organism>
<accession>A0A9X4AXU6</accession>
<dbReference type="EMBL" id="JAGTJJ010000040">
    <property type="protein sequence ID" value="MDC3986527.1"/>
    <property type="molecule type" value="Genomic_DNA"/>
</dbReference>
<dbReference type="RefSeq" id="WP_272425256.1">
    <property type="nucleotide sequence ID" value="NZ_JAGTJJ010000040.1"/>
</dbReference>
<dbReference type="AlphaFoldDB" id="A0A9X4AXU6"/>
<gene>
    <name evidence="2" type="ORF">KEG57_38990</name>
</gene>
<keyword evidence="3" id="KW-1185">Reference proteome</keyword>
<proteinExistence type="predicted"/>
<feature type="signal peptide" evidence="1">
    <location>
        <begin position="1"/>
        <end position="26"/>
    </location>
</feature>
<evidence type="ECO:0000256" key="1">
    <source>
        <dbReference type="SAM" id="SignalP"/>
    </source>
</evidence>
<feature type="chain" id="PRO_5040883754" description="PepSY domain-containing protein" evidence="1">
    <location>
        <begin position="27"/>
        <end position="125"/>
    </location>
</feature>
<reference evidence="2 3" key="1">
    <citation type="submission" date="2021-04" db="EMBL/GenBank/DDBJ databases">
        <title>Genome analysis of Polyangium sp.</title>
        <authorList>
            <person name="Li Y."/>
            <person name="Wang J."/>
        </authorList>
    </citation>
    <scope>NUCLEOTIDE SEQUENCE [LARGE SCALE GENOMIC DNA]</scope>
    <source>
        <strain evidence="2 3">SDU14</strain>
    </source>
</reference>
<sequence length="125" mass="13348">MTGQKGWALLASFGLALVGLPAAGYAQGQEDAKMTPSPVDTGGRSLEDFLEQGKEWEVTLESASPEARDTILRWAAGGRLDKLEMYTLPGGRVFFEAHISKDGRDFEVLVTSDGQTVAQGSDIGD</sequence>
<keyword evidence="1" id="KW-0732">Signal</keyword>